<dbReference type="RefSeq" id="WP_126415704.1">
    <property type="nucleotide sequence ID" value="NZ_LR134476.1"/>
</dbReference>
<dbReference type="InterPro" id="IPR053153">
    <property type="entry name" value="APC_K+_Transporter"/>
</dbReference>
<dbReference type="EMBL" id="LR134476">
    <property type="protein sequence ID" value="VEI12504.1"/>
    <property type="molecule type" value="Genomic_DNA"/>
</dbReference>
<keyword evidence="1" id="KW-0472">Membrane</keyword>
<dbReference type="Gene3D" id="1.20.1740.10">
    <property type="entry name" value="Amino acid/polyamine transporter I"/>
    <property type="match status" value="1"/>
</dbReference>
<name>A0A3S4VEN3_9ACTO</name>
<dbReference type="AlphaFoldDB" id="A0A3S4VEN3"/>
<feature type="transmembrane region" description="Helical" evidence="1">
    <location>
        <begin position="60"/>
        <end position="84"/>
    </location>
</feature>
<keyword evidence="1" id="KW-0812">Transmembrane</keyword>
<dbReference type="KEGG" id="tbw:NCTC13354_00187"/>
<feature type="transmembrane region" description="Helical" evidence="1">
    <location>
        <begin position="175"/>
        <end position="195"/>
    </location>
</feature>
<evidence type="ECO:0000313" key="3">
    <source>
        <dbReference type="Proteomes" id="UP000269542"/>
    </source>
</evidence>
<accession>A0A3S4VEN3</accession>
<organism evidence="2 3">
    <name type="scientific">Trueperella bialowiezensis</name>
    <dbReference type="NCBI Taxonomy" id="312285"/>
    <lineage>
        <taxon>Bacteria</taxon>
        <taxon>Bacillati</taxon>
        <taxon>Actinomycetota</taxon>
        <taxon>Actinomycetes</taxon>
        <taxon>Actinomycetales</taxon>
        <taxon>Actinomycetaceae</taxon>
        <taxon>Trueperella</taxon>
    </lineage>
</organism>
<evidence type="ECO:0000256" key="1">
    <source>
        <dbReference type="SAM" id="Phobius"/>
    </source>
</evidence>
<feature type="transmembrane region" description="Helical" evidence="1">
    <location>
        <begin position="330"/>
        <end position="350"/>
    </location>
</feature>
<feature type="transmembrane region" description="Helical" evidence="1">
    <location>
        <begin position="371"/>
        <end position="392"/>
    </location>
</feature>
<evidence type="ECO:0000313" key="2">
    <source>
        <dbReference type="EMBL" id="VEI12504.1"/>
    </source>
</evidence>
<keyword evidence="1" id="KW-1133">Transmembrane helix</keyword>
<sequence>MAVIVPQIVLRAMSYSQRSTGALVALVVGFITTTAALWFSRRMGEQAPRRPSHQLAERNIARWAAFLVAAARIFAYSLLIILGIELAVTAVETVTSISWGAWLDPILILVVAVPALLGWARKPRLIMLCAGLALIMLGALLVYGLVQEAIGAIDFENIRLARKEAYSTPGVYDDAWPFVEAAVGGAALGAVASLISERILDPQQNRWVPAKTMARLMAVAFLAVAVTLYFVVALKMPGHRVAIPSLSMAYAFFGPGLQAVLAAVYALLGLCVASASYGQLPRLLRELALDGLLPRRLQAADAVMPRRLIIATISVLAAVVTLVLDSTRSVSLVFVLTMYIVVAMTCLAMVARARRTLQVSVDSVQRKQARVNAWAFGAYALLAITVVIAVIIARPKWAFYGSAALLVPVIFLMTYARGQDKREAQLELASISAGRTLPTRVHGVVIIERVDEAAIQAVTWARALRLSSLTAIAVDVNPAQTDQIRTAWKEAMIPVDLTILGEPQGALRGPVIEYVRARLAEHPRDLIQIIVPRVISTSVWDRFFLHHSTPRVISSLRHEPGVLISEAPYRLGDDD</sequence>
<feature type="transmembrane region" description="Helical" evidence="1">
    <location>
        <begin position="398"/>
        <end position="416"/>
    </location>
</feature>
<feature type="transmembrane region" description="Helical" evidence="1">
    <location>
        <begin position="20"/>
        <end position="39"/>
    </location>
</feature>
<proteinExistence type="predicted"/>
<reference evidence="2 3" key="1">
    <citation type="submission" date="2018-12" db="EMBL/GenBank/DDBJ databases">
        <authorList>
            <consortium name="Pathogen Informatics"/>
        </authorList>
    </citation>
    <scope>NUCLEOTIDE SEQUENCE [LARGE SCALE GENOMIC DNA]</scope>
    <source>
        <strain evidence="2 3">NCTC13354</strain>
    </source>
</reference>
<protein>
    <recommendedName>
        <fullName evidence="4">Amino acid permease</fullName>
    </recommendedName>
</protein>
<dbReference type="Proteomes" id="UP000269542">
    <property type="component" value="Chromosome"/>
</dbReference>
<gene>
    <name evidence="2" type="ORF">NCTC13354_00187</name>
</gene>
<keyword evidence="3" id="KW-1185">Reference proteome</keyword>
<dbReference type="PANTHER" id="PTHR47704">
    <property type="entry name" value="POTASSIUM TRANSPORTER KIMA"/>
    <property type="match status" value="1"/>
</dbReference>
<dbReference type="PANTHER" id="PTHR47704:SF1">
    <property type="entry name" value="POTASSIUM TRANSPORTER KIMA"/>
    <property type="match status" value="1"/>
</dbReference>
<feature type="transmembrane region" description="Helical" evidence="1">
    <location>
        <begin position="96"/>
        <end position="118"/>
    </location>
</feature>
<feature type="transmembrane region" description="Helical" evidence="1">
    <location>
        <begin position="308"/>
        <end position="324"/>
    </location>
</feature>
<feature type="transmembrane region" description="Helical" evidence="1">
    <location>
        <begin position="125"/>
        <end position="146"/>
    </location>
</feature>
<feature type="transmembrane region" description="Helical" evidence="1">
    <location>
        <begin position="216"/>
        <end position="236"/>
    </location>
</feature>
<dbReference type="OrthoDB" id="9759676at2"/>
<evidence type="ECO:0008006" key="4">
    <source>
        <dbReference type="Google" id="ProtNLM"/>
    </source>
</evidence>
<feature type="transmembrane region" description="Helical" evidence="1">
    <location>
        <begin position="256"/>
        <end position="277"/>
    </location>
</feature>